<protein>
    <submittedName>
        <fullName evidence="3">Uncharacterized protein LOC129346527</fullName>
    </submittedName>
</protein>
<evidence type="ECO:0000313" key="3">
    <source>
        <dbReference type="RefSeq" id="XP_054859844.1"/>
    </source>
</evidence>
<gene>
    <name evidence="3" type="primary">LOC129346527</name>
</gene>
<reference evidence="3" key="1">
    <citation type="submission" date="2025-08" db="UniProtKB">
        <authorList>
            <consortium name="RefSeq"/>
        </authorList>
    </citation>
    <scope>IDENTIFICATION</scope>
    <source>
        <tissue evidence="3">Blood</tissue>
    </source>
</reference>
<keyword evidence="1" id="KW-0175">Coiled coil</keyword>
<name>A0AA97KQ87_EUBMA</name>
<proteinExistence type="predicted"/>
<dbReference type="Proteomes" id="UP001190640">
    <property type="component" value="Chromosome 19"/>
</dbReference>
<dbReference type="AlphaFoldDB" id="A0AA97KQ87"/>
<accession>A0AA97KQ87</accession>
<sequence length="281" mass="33137">MILLQDCHLVAADPCLQVTSQLTEIWSPENGNGWLQEWIHEELAKGEVWHTRYEMLLEEQTQLCSLQQAKSLKPLEKKIQALQKELEEVQESLQECWSRSCKYRLCIHKQVVKRQLEEKSGNDRLKKMRTEDCKLKTQLLLENLSAPVQELSLMSQELQRYITLLEDDVMKAQLEADLFQKEVFFEPARTSFLWDKRAPDWMKRFLYQEPERINTMKQLLSRCVPCTALWTAWRLLWALTKALPLLLLLVVVSHFLYHFFFSCQPCSCCCSAPFLDIKPKI</sequence>
<dbReference type="RefSeq" id="XP_054859844.1">
    <property type="nucleotide sequence ID" value="XM_055003869.1"/>
</dbReference>
<feature type="coiled-coil region" evidence="1">
    <location>
        <begin position="72"/>
        <end position="99"/>
    </location>
</feature>
<dbReference type="GeneID" id="129346527"/>
<evidence type="ECO:0000256" key="1">
    <source>
        <dbReference type="SAM" id="Coils"/>
    </source>
</evidence>
<evidence type="ECO:0000313" key="2">
    <source>
        <dbReference type="Proteomes" id="UP001190640"/>
    </source>
</evidence>
<dbReference type="KEGG" id="emc:129346527"/>
<keyword evidence="2" id="KW-1185">Reference proteome</keyword>
<organism evidence="2 3">
    <name type="scientific">Eublepharis macularius</name>
    <name type="common">Leopard gecko</name>
    <name type="synonym">Cyrtodactylus macularius</name>
    <dbReference type="NCBI Taxonomy" id="481883"/>
    <lineage>
        <taxon>Eukaryota</taxon>
        <taxon>Metazoa</taxon>
        <taxon>Chordata</taxon>
        <taxon>Craniata</taxon>
        <taxon>Vertebrata</taxon>
        <taxon>Euteleostomi</taxon>
        <taxon>Lepidosauria</taxon>
        <taxon>Squamata</taxon>
        <taxon>Bifurcata</taxon>
        <taxon>Gekkota</taxon>
        <taxon>Eublepharidae</taxon>
        <taxon>Eublepharinae</taxon>
        <taxon>Eublepharis</taxon>
    </lineage>
</organism>